<dbReference type="GO" id="GO:0005813">
    <property type="term" value="C:centrosome"/>
    <property type="evidence" value="ECO:0007669"/>
    <property type="project" value="TreeGrafter"/>
</dbReference>
<dbReference type="OrthoDB" id="10255632at2759"/>
<dbReference type="GO" id="GO:0051307">
    <property type="term" value="P:meiotic chromosome separation"/>
    <property type="evidence" value="ECO:0007669"/>
    <property type="project" value="TreeGrafter"/>
</dbReference>
<dbReference type="GeneTree" id="ENSGT00390000004990"/>
<dbReference type="GO" id="GO:0006508">
    <property type="term" value="P:proteolysis"/>
    <property type="evidence" value="ECO:0007669"/>
    <property type="project" value="InterPro"/>
</dbReference>
<keyword evidence="8" id="KW-1185">Reference proteome</keyword>
<evidence type="ECO:0000256" key="4">
    <source>
        <dbReference type="ARBA" id="ARBA00022829"/>
    </source>
</evidence>
<feature type="region of interest" description="Disordered" evidence="5">
    <location>
        <begin position="1412"/>
        <end position="1494"/>
    </location>
</feature>
<evidence type="ECO:0000313" key="7">
    <source>
        <dbReference type="Ensembl" id="ENSLLEP00000011507.1"/>
    </source>
</evidence>
<dbReference type="GO" id="GO:0005634">
    <property type="term" value="C:nucleus"/>
    <property type="evidence" value="ECO:0007669"/>
    <property type="project" value="InterPro"/>
</dbReference>
<dbReference type="InterPro" id="IPR030397">
    <property type="entry name" value="SEPARIN_core_dom"/>
</dbReference>
<name>A0A8C5MGD5_9ANUR</name>
<dbReference type="InterPro" id="IPR005314">
    <property type="entry name" value="Peptidase_C50"/>
</dbReference>
<evidence type="ECO:0000256" key="3">
    <source>
        <dbReference type="ARBA" id="ARBA00022801"/>
    </source>
</evidence>
<proteinExistence type="predicted"/>
<sequence>MIKNLKGADFVKQTSSLEAVEKLQEELKSCLLDAPSDQLSSDQRLVCDRVLRACNQWAGDPSCQGQHLHSLAPLAEIACQGFRACSLQGTPFYLEKILFHLLKNVSARESSYEPCIQLSDLLYCLLMDCPSDQRAGGDYIAVARSSFQFLWKAAGDQEQKKDPCVCNQPILCLRLHALRFLMLVEMCPAHGDSPVSIARHVKFSSLAFESKSKSYSKDDACFLSQSLGDLLVKPLVEAMPLTRPWACCLVEVTLHRCRSICKRNCFQQSLDVIQQARSFLNGSEECCIAGLELLRLSVEVQDQGRSSGIGELLTEMTNVVGKVCSCGEGWLCQALMECSHFAVFCVDGHFRSLTSDSRALRFDEVFNLSGFLEAHHYLLDKQISEVPKDGSRQLRSLKQYQFSDFQQFTSAVCSYRQTCKDVNDELQKLVEACKGMVSRILTSFSDLVGQDAAEFLNLTASSMHNVAYWFYNQKKYQEASEIVFPLCEQLAMAGTEGDPDLLVERLHRCFRIHVESCRKAGQTEAGLAAVILWLRALRGQIQQHMAEPIALWVKLKIDGVKNGNEDLRLHTVKDGFGDHPVDSELMVSLLAEELRGYKSVHGDTGQERYNTICDLLELCAEGSRLENQRAIFLLDLAQVLCYHDYSGQTDCSALDAVQESLSLLNSGSDGSDLNGNLLDVKAQALLWQYICTLEANMRESLEEQHRRAKLERQGQCTGIEYEPNDLNYEDKLHDDRSVREGICFTLAGEAGPMKSLEEALNLWKSLLSGSKAPSLNNSEQTVFSLHLLGSLFRLMGKPLQSIQTFQLASRLCSLLGDPIGHAGALCHLTKLLFSVECPCHAQITLEEAESVLKNADSSTESYTLAELTCLLLRSHLFREINKVVDGVRLLVSVLQNPLLHKSSKACYILKVQALQELSMFLQLPQTILLPDLFKQLNIYGSHNPETALTEAHKLLRSIVLLLLGNDVLSSSKASSDMRFVDNGDNLLQKWQVLADLLSCSQDLVNTLSRMGNVSDAKSFCLEGLRLAKNLQSMRLCADFLVRKAELEILRAENQLCEDDLQYVVFLIESCTDFTAKTEKKMPKIKVSKGRKPQNYENVGLVSESPPKDDFLKGVSFQYVDTRDIVNPSASPMSSSLPEKILPCFVSHDKDCACSLCSDLVLSLLCTRWMIAQAENNPKSLGLLRVSLQRCRSITQRFSRALQTLFKENSSSAFGMADELVARVYSAMVLLNPPAKLPEETLEDGLCFLSSRPPNFPKYWKAILLLAKALNSIYKLATKHGSCIADVFMKVWGWQPPRDTKVSESNKKCKTSTPQVSNSRKMATERLTADLLHPAFSVLGSDSERLTLTTRPPTTPLRREHPSTQQKPVIPMHVRKGSVAIYNEESPVPDVLPRAPRRRQTRPVIKVVFSDSDLEMPDNDPFQSTKKTSAKSRVRGRTVGRSKAIQEPSESDEEDTSLKRKPRRGRPSTKKTQESKPSGLQRQRKQGKSEVAPNEIEMLRSIKEESDCFLDDSIEELRASDSEDKTIGVRRKGQKSSKKVVRTETQFEVLRRDAGVEQQSSPVDMKTLHADSNLFGITGLSSTMLDMFSISDLDSVSSLLCEALESIAHFPPSILYSRLCRLLALCKGGKDPYVTALLVSDSVSITLRHQLNSEIHRKLRKLKKESPGDISDQFQCLSLKDHNDPKFHHLSDLEELFRFSKQQLDTQHFQAQLERIPANTAVCILALADSQLRRPGDHLLLTRLERGSSPVTVQIPTAHLKVPISSVLREFDDIQKQQKIISNLTEKKEWWEGRIELDNRMNALIQLLEQILGCWKTLFMPPCPPVLSGESGKLSRTLSQCGVKDLDPALLKAVLGGSHLLTPQLVGTFTQSLCHLHSERAQEILQGAVDGLKSSTKDTEGHLVLVLDKHLQKLPWENISCLLNKSVTRLPSLNFLLSYGLLRKHQPPTTLVRGVDPKQTFYVLNPHANLPGTEERFRDWFKNEPGWKGVIKSAPNPEQLEHALTKQDLYIYVGHGAGAHLLDVQTLQRLDCNALVLLFGCSSAALAVRGDLEGAGIVLKYLMAGCPLVLGNLWDVTDREIDRYTVAFLQGWLKAGSGAPLLKYLSESRQAPKLRYIIGAAPVAYGLPVALR</sequence>
<dbReference type="Ensembl" id="ENSLLET00000011971.1">
    <property type="protein sequence ID" value="ENSLLEP00000011507.1"/>
    <property type="gene ID" value="ENSLLEG00000007332.1"/>
</dbReference>
<feature type="compositionally biased region" description="Basic residues" evidence="5">
    <location>
        <begin position="1458"/>
        <end position="1468"/>
    </location>
</feature>
<organism evidence="7 8">
    <name type="scientific">Leptobrachium leishanense</name>
    <name type="common">Leishan spiny toad</name>
    <dbReference type="NCBI Taxonomy" id="445787"/>
    <lineage>
        <taxon>Eukaryota</taxon>
        <taxon>Metazoa</taxon>
        <taxon>Chordata</taxon>
        <taxon>Craniata</taxon>
        <taxon>Vertebrata</taxon>
        <taxon>Euteleostomi</taxon>
        <taxon>Amphibia</taxon>
        <taxon>Batrachia</taxon>
        <taxon>Anura</taxon>
        <taxon>Pelobatoidea</taxon>
        <taxon>Megophryidae</taxon>
        <taxon>Leptobrachium</taxon>
    </lineage>
</organism>
<dbReference type="Pfam" id="PF03568">
    <property type="entry name" value="Separin_C"/>
    <property type="match status" value="1"/>
</dbReference>
<accession>A0A8C5MGD5</accession>
<gene>
    <name evidence="7" type="primary">ESPL1</name>
</gene>
<reference evidence="7" key="2">
    <citation type="submission" date="2025-09" db="UniProtKB">
        <authorList>
            <consortium name="Ensembl"/>
        </authorList>
    </citation>
    <scope>IDENTIFICATION</scope>
</reference>
<dbReference type="GO" id="GO:0005737">
    <property type="term" value="C:cytoplasm"/>
    <property type="evidence" value="ECO:0007669"/>
    <property type="project" value="TreeGrafter"/>
</dbReference>
<feature type="region of interest" description="Disordered" evidence="5">
    <location>
        <begin position="1344"/>
        <end position="1367"/>
    </location>
</feature>
<dbReference type="Proteomes" id="UP000694569">
    <property type="component" value="Unplaced"/>
</dbReference>
<feature type="region of interest" description="Disordered" evidence="5">
    <location>
        <begin position="1299"/>
        <end position="1320"/>
    </location>
</feature>
<reference evidence="7" key="1">
    <citation type="submission" date="2025-08" db="UniProtKB">
        <authorList>
            <consortium name="Ensembl"/>
        </authorList>
    </citation>
    <scope>IDENTIFICATION</scope>
</reference>
<evidence type="ECO:0000313" key="8">
    <source>
        <dbReference type="Proteomes" id="UP000694569"/>
    </source>
</evidence>
<keyword evidence="3" id="KW-0378">Hydrolase</keyword>
<feature type="compositionally biased region" description="Polar residues" evidence="5">
    <location>
        <begin position="1310"/>
        <end position="1320"/>
    </location>
</feature>
<evidence type="ECO:0000256" key="2">
    <source>
        <dbReference type="ARBA" id="ARBA00012489"/>
    </source>
</evidence>
<dbReference type="PANTHER" id="PTHR12792">
    <property type="entry name" value="EXTRA SPINDLE POLES 1-RELATED"/>
    <property type="match status" value="1"/>
</dbReference>
<dbReference type="PANTHER" id="PTHR12792:SF0">
    <property type="entry name" value="SEPARIN"/>
    <property type="match status" value="1"/>
</dbReference>
<feature type="domain" description="Peptidase C50" evidence="6">
    <location>
        <begin position="1956"/>
        <end position="2051"/>
    </location>
</feature>
<dbReference type="GO" id="GO:0072686">
    <property type="term" value="C:mitotic spindle"/>
    <property type="evidence" value="ECO:0007669"/>
    <property type="project" value="TreeGrafter"/>
</dbReference>
<evidence type="ECO:0000256" key="1">
    <source>
        <dbReference type="ARBA" id="ARBA00000451"/>
    </source>
</evidence>
<evidence type="ECO:0000256" key="5">
    <source>
        <dbReference type="SAM" id="MobiDB-lite"/>
    </source>
</evidence>
<protein>
    <recommendedName>
        <fullName evidence="2">separase</fullName>
        <ecNumber evidence="2">3.4.22.49</ecNumber>
    </recommendedName>
</protein>
<dbReference type="PROSITE" id="PS51700">
    <property type="entry name" value="SEPARIN"/>
    <property type="match status" value="1"/>
</dbReference>
<feature type="compositionally biased region" description="Basic residues" evidence="5">
    <location>
        <begin position="1427"/>
        <end position="1439"/>
    </location>
</feature>
<dbReference type="EC" id="3.4.22.49" evidence="2"/>
<evidence type="ECO:0000259" key="6">
    <source>
        <dbReference type="PROSITE" id="PS51700"/>
    </source>
</evidence>
<dbReference type="GO" id="GO:0004197">
    <property type="term" value="F:cysteine-type endopeptidase activity"/>
    <property type="evidence" value="ECO:0007669"/>
    <property type="project" value="InterPro"/>
</dbReference>
<keyword evidence="4" id="KW-0159">Chromosome partition</keyword>
<comment type="catalytic activity">
    <reaction evidence="1">
        <text>All bonds known to be hydrolyzed by this endopeptidase have arginine in P1 and an acidic residue in P4. P6 is often occupied by an acidic residue or by a hydroxy-amino-acid residue, the phosphorylation of which enhances cleavage.</text>
        <dbReference type="EC" id="3.4.22.49"/>
    </reaction>
</comment>